<evidence type="ECO:0000256" key="1">
    <source>
        <dbReference type="SAM" id="MobiDB-lite"/>
    </source>
</evidence>
<reference evidence="2" key="1">
    <citation type="submission" date="2019-10" db="EMBL/GenBank/DDBJ databases">
        <authorList>
            <person name="Zhang R."/>
            <person name="Pan Y."/>
            <person name="Wang J."/>
            <person name="Ma R."/>
            <person name="Yu S."/>
        </authorList>
    </citation>
    <scope>NUCLEOTIDE SEQUENCE</scope>
    <source>
        <strain evidence="2">LA-IB0</strain>
        <tissue evidence="2">Leaf</tissue>
    </source>
</reference>
<organism evidence="2 3">
    <name type="scientific">Buddleja alternifolia</name>
    <dbReference type="NCBI Taxonomy" id="168488"/>
    <lineage>
        <taxon>Eukaryota</taxon>
        <taxon>Viridiplantae</taxon>
        <taxon>Streptophyta</taxon>
        <taxon>Embryophyta</taxon>
        <taxon>Tracheophyta</taxon>
        <taxon>Spermatophyta</taxon>
        <taxon>Magnoliopsida</taxon>
        <taxon>eudicotyledons</taxon>
        <taxon>Gunneridae</taxon>
        <taxon>Pentapetalae</taxon>
        <taxon>asterids</taxon>
        <taxon>lamiids</taxon>
        <taxon>Lamiales</taxon>
        <taxon>Scrophulariaceae</taxon>
        <taxon>Buddlejeae</taxon>
        <taxon>Buddleja</taxon>
    </lineage>
</organism>
<gene>
    <name evidence="2" type="ORF">BUALT_Bualt11G0091200</name>
</gene>
<feature type="compositionally biased region" description="Basic residues" evidence="1">
    <location>
        <begin position="108"/>
        <end position="117"/>
    </location>
</feature>
<evidence type="ECO:0000313" key="2">
    <source>
        <dbReference type="EMBL" id="KAG8374056.1"/>
    </source>
</evidence>
<sequence length="154" mass="17607">MVKVENLALLARFMNQVATIQMIPEGGREGCGSIKQYLENGLDFDQYEPYYSDDKRELDEHINISPLARSPRRKSQEITGNTYNPKSQDACYLCWDMGNKMHKCRLGLKRNQSRSRGRLSPGGDTVPMRHLESDRDTSTSRNRHKFLGRGNSAP</sequence>
<comment type="caution">
    <text evidence="2">The sequence shown here is derived from an EMBL/GenBank/DDBJ whole genome shotgun (WGS) entry which is preliminary data.</text>
</comment>
<dbReference type="EMBL" id="WHWC01000011">
    <property type="protein sequence ID" value="KAG8374056.1"/>
    <property type="molecule type" value="Genomic_DNA"/>
</dbReference>
<name>A0AAV6X0X3_9LAMI</name>
<keyword evidence="3" id="KW-1185">Reference proteome</keyword>
<dbReference type="Proteomes" id="UP000826271">
    <property type="component" value="Unassembled WGS sequence"/>
</dbReference>
<feature type="compositionally biased region" description="Basic and acidic residues" evidence="1">
    <location>
        <begin position="127"/>
        <end position="138"/>
    </location>
</feature>
<accession>A0AAV6X0X3</accession>
<feature type="region of interest" description="Disordered" evidence="1">
    <location>
        <begin position="108"/>
        <end position="154"/>
    </location>
</feature>
<evidence type="ECO:0000313" key="3">
    <source>
        <dbReference type="Proteomes" id="UP000826271"/>
    </source>
</evidence>
<dbReference type="AlphaFoldDB" id="A0AAV6X0X3"/>
<protein>
    <submittedName>
        <fullName evidence="2">Uncharacterized protein</fullName>
    </submittedName>
</protein>
<proteinExistence type="predicted"/>